<gene>
    <name evidence="12" type="ORF">PACLA_8A038944</name>
</gene>
<keyword evidence="11" id="KW-0407">Ion channel</keyword>
<dbReference type="InterPro" id="IPR003131">
    <property type="entry name" value="T1-type_BTB"/>
</dbReference>
<dbReference type="Gene3D" id="1.10.287.70">
    <property type="match status" value="1"/>
</dbReference>
<evidence type="ECO:0000256" key="7">
    <source>
        <dbReference type="ARBA" id="ARBA00022958"/>
    </source>
</evidence>
<keyword evidence="7" id="KW-0630">Potassium</keyword>
<dbReference type="PANTHER" id="PTHR11537">
    <property type="entry name" value="VOLTAGE-GATED POTASSIUM CHANNEL"/>
    <property type="match status" value="1"/>
</dbReference>
<keyword evidence="3" id="KW-0633">Potassium transport</keyword>
<evidence type="ECO:0000313" key="13">
    <source>
        <dbReference type="Proteomes" id="UP001152795"/>
    </source>
</evidence>
<comment type="subcellular location">
    <subcellularLocation>
        <location evidence="1">Membrane</location>
        <topology evidence="1">Multi-pass membrane protein</topology>
    </subcellularLocation>
</comment>
<keyword evidence="13" id="KW-1185">Reference proteome</keyword>
<dbReference type="Gene3D" id="1.20.120.350">
    <property type="entry name" value="Voltage-gated potassium channels. Chain C"/>
    <property type="match status" value="1"/>
</dbReference>
<dbReference type="GO" id="GO:0005249">
    <property type="term" value="F:voltage-gated potassium channel activity"/>
    <property type="evidence" value="ECO:0007669"/>
    <property type="project" value="InterPro"/>
</dbReference>
<keyword evidence="6" id="KW-0851">Voltage-gated channel</keyword>
<dbReference type="Proteomes" id="UP001152795">
    <property type="component" value="Unassembled WGS sequence"/>
</dbReference>
<evidence type="ECO:0000256" key="2">
    <source>
        <dbReference type="ARBA" id="ARBA00022448"/>
    </source>
</evidence>
<dbReference type="SMART" id="SM00225">
    <property type="entry name" value="BTB"/>
    <property type="match status" value="1"/>
</dbReference>
<dbReference type="InterPro" id="IPR027359">
    <property type="entry name" value="Volt_channel_dom_sf"/>
</dbReference>
<evidence type="ECO:0000256" key="6">
    <source>
        <dbReference type="ARBA" id="ARBA00022882"/>
    </source>
</evidence>
<evidence type="ECO:0000313" key="12">
    <source>
        <dbReference type="EMBL" id="CAB3981936.1"/>
    </source>
</evidence>
<dbReference type="SUPFAM" id="SSF54695">
    <property type="entry name" value="POZ domain"/>
    <property type="match status" value="1"/>
</dbReference>
<dbReference type="AlphaFoldDB" id="A0A6S7G187"/>
<sequence length="470" mass="53908">MSSSIAGSAAVTLLDISQNRSNISLSGNSYRLASVNSFEIIHRATMPNNNESETQTWEDNTRVTINIRGTIFETFETTLLRYPNTLLGSSHKRAPYYDSRKKQYCFNRDKKTFDAILYYYQSSGKLIRPEGVNEDTFLAELEFFQIDPHNVAELEYGSSNFKIPKRKKRRQSPKWNPEKNYTFVSTIFLSWPCAVIVVLYMFILCLSSAGQYQLILPRSCGGITNTSNTKRDTTQLLEANYHPLVVLHYICSLWFLLEFILRFLRSEFKIRYMGSVLGVIDIISVLSMFPQILLRQFDACQEGFLIWLANVMRTLSILCMFKLARYSTGLRLFGLTIKACSGQLILSFYCVGICLLFFSSVIYYSEESVNLGFASILDAFWYTIVTLTTVGYGDIVPVSLVGKIFGAICSVFGVTIVMAWPATIFVSHFKEMYNYEIGQKKKKTRKFWSNKIFKFRKELMRLDKTGCTFG</sequence>
<evidence type="ECO:0000256" key="1">
    <source>
        <dbReference type="ARBA" id="ARBA00004141"/>
    </source>
</evidence>
<evidence type="ECO:0000256" key="10">
    <source>
        <dbReference type="ARBA" id="ARBA00023136"/>
    </source>
</evidence>
<dbReference type="OrthoDB" id="415460at2759"/>
<dbReference type="InterPro" id="IPR000210">
    <property type="entry name" value="BTB/POZ_dom"/>
</dbReference>
<dbReference type="GO" id="GO:0008076">
    <property type="term" value="C:voltage-gated potassium channel complex"/>
    <property type="evidence" value="ECO:0007669"/>
    <property type="project" value="InterPro"/>
</dbReference>
<keyword evidence="4" id="KW-0812">Transmembrane</keyword>
<dbReference type="Pfam" id="PF00520">
    <property type="entry name" value="Ion_trans"/>
    <property type="match status" value="1"/>
</dbReference>
<protein>
    <submittedName>
        <fullName evidence="12">Potassium voltage-gated channel shk-1</fullName>
    </submittedName>
</protein>
<evidence type="ECO:0000256" key="11">
    <source>
        <dbReference type="ARBA" id="ARBA00023303"/>
    </source>
</evidence>
<keyword evidence="10" id="KW-0472">Membrane</keyword>
<dbReference type="InterPro" id="IPR005821">
    <property type="entry name" value="Ion_trans_dom"/>
</dbReference>
<name>A0A6S7G187_PARCT</name>
<dbReference type="GO" id="GO:0051260">
    <property type="term" value="P:protein homooligomerization"/>
    <property type="evidence" value="ECO:0007669"/>
    <property type="project" value="InterPro"/>
</dbReference>
<dbReference type="PANTHER" id="PTHR11537:SF254">
    <property type="entry name" value="POTASSIUM VOLTAGE-GATED CHANNEL PROTEIN SHAB"/>
    <property type="match status" value="1"/>
</dbReference>
<organism evidence="12 13">
    <name type="scientific">Paramuricea clavata</name>
    <name type="common">Red gorgonian</name>
    <name type="synonym">Violescent sea-whip</name>
    <dbReference type="NCBI Taxonomy" id="317549"/>
    <lineage>
        <taxon>Eukaryota</taxon>
        <taxon>Metazoa</taxon>
        <taxon>Cnidaria</taxon>
        <taxon>Anthozoa</taxon>
        <taxon>Octocorallia</taxon>
        <taxon>Malacalcyonacea</taxon>
        <taxon>Plexauridae</taxon>
        <taxon>Paramuricea</taxon>
    </lineage>
</organism>
<evidence type="ECO:0000256" key="3">
    <source>
        <dbReference type="ARBA" id="ARBA00022538"/>
    </source>
</evidence>
<evidence type="ECO:0000256" key="5">
    <source>
        <dbReference type="ARBA" id="ARBA00022826"/>
    </source>
</evidence>
<dbReference type="EMBL" id="CACRXK020000446">
    <property type="protein sequence ID" value="CAB3981936.1"/>
    <property type="molecule type" value="Genomic_DNA"/>
</dbReference>
<dbReference type="InterPro" id="IPR028325">
    <property type="entry name" value="VG_K_chnl"/>
</dbReference>
<keyword evidence="9" id="KW-0406">Ion transport</keyword>
<reference evidence="12" key="1">
    <citation type="submission" date="2020-04" db="EMBL/GenBank/DDBJ databases">
        <authorList>
            <person name="Alioto T."/>
            <person name="Alioto T."/>
            <person name="Gomez Garrido J."/>
        </authorList>
    </citation>
    <scope>NUCLEOTIDE SEQUENCE</scope>
    <source>
        <strain evidence="12">A484AB</strain>
    </source>
</reference>
<dbReference type="FunFam" id="1.10.287.70:FF:000028">
    <property type="entry name" value="potassium voltage-gated channel subfamily D member 3"/>
    <property type="match status" value="1"/>
</dbReference>
<dbReference type="Pfam" id="PF02214">
    <property type="entry name" value="BTB_2"/>
    <property type="match status" value="1"/>
</dbReference>
<accession>A0A6S7G187</accession>
<comment type="caution">
    <text evidence="12">The sequence shown here is derived from an EMBL/GenBank/DDBJ whole genome shotgun (WGS) entry which is preliminary data.</text>
</comment>
<dbReference type="SUPFAM" id="SSF81324">
    <property type="entry name" value="Voltage-gated potassium channels"/>
    <property type="match status" value="1"/>
</dbReference>
<dbReference type="PRINTS" id="PR00169">
    <property type="entry name" value="KCHANNEL"/>
</dbReference>
<keyword evidence="8" id="KW-1133">Transmembrane helix</keyword>
<dbReference type="GO" id="GO:0001508">
    <property type="term" value="P:action potential"/>
    <property type="evidence" value="ECO:0007669"/>
    <property type="project" value="TreeGrafter"/>
</dbReference>
<evidence type="ECO:0000256" key="4">
    <source>
        <dbReference type="ARBA" id="ARBA00022692"/>
    </source>
</evidence>
<evidence type="ECO:0000256" key="9">
    <source>
        <dbReference type="ARBA" id="ARBA00023065"/>
    </source>
</evidence>
<evidence type="ECO:0000256" key="8">
    <source>
        <dbReference type="ARBA" id="ARBA00022989"/>
    </source>
</evidence>
<keyword evidence="2" id="KW-0813">Transport</keyword>
<keyword evidence="5" id="KW-0631">Potassium channel</keyword>
<dbReference type="Gene3D" id="3.30.710.10">
    <property type="entry name" value="Potassium Channel Kv1.1, Chain A"/>
    <property type="match status" value="1"/>
</dbReference>
<dbReference type="InterPro" id="IPR011333">
    <property type="entry name" value="SKP1/BTB/POZ_sf"/>
</dbReference>
<proteinExistence type="predicted"/>